<dbReference type="PANTHER" id="PTHR44688:SF16">
    <property type="entry name" value="DNA-BINDING TRANSCRIPTIONAL ACTIVATOR DEVR_DOSR"/>
    <property type="match status" value="1"/>
</dbReference>
<dbReference type="PANTHER" id="PTHR44688">
    <property type="entry name" value="DNA-BINDING TRANSCRIPTIONAL ACTIVATOR DEVR_DOSR"/>
    <property type="match status" value="1"/>
</dbReference>
<evidence type="ECO:0000256" key="3">
    <source>
        <dbReference type="ARBA" id="ARBA00023163"/>
    </source>
</evidence>
<dbReference type="AlphaFoldDB" id="A0A8J3I3L2"/>
<dbReference type="InterPro" id="IPR016032">
    <property type="entry name" value="Sig_transdc_resp-reg_C-effctor"/>
</dbReference>
<evidence type="ECO:0000313" key="5">
    <source>
        <dbReference type="EMBL" id="GHO46951.1"/>
    </source>
</evidence>
<name>A0A8J3I3L2_9CHLR</name>
<dbReference type="Pfam" id="PF00196">
    <property type="entry name" value="GerE"/>
    <property type="match status" value="1"/>
</dbReference>
<proteinExistence type="predicted"/>
<reference evidence="5" key="1">
    <citation type="submission" date="2020-10" db="EMBL/GenBank/DDBJ databases">
        <title>Taxonomic study of unclassified bacteria belonging to the class Ktedonobacteria.</title>
        <authorList>
            <person name="Yabe S."/>
            <person name="Wang C.M."/>
            <person name="Zheng Y."/>
            <person name="Sakai Y."/>
            <person name="Cavaletti L."/>
            <person name="Monciardini P."/>
            <person name="Donadio S."/>
        </authorList>
    </citation>
    <scope>NUCLEOTIDE SEQUENCE</scope>
    <source>
        <strain evidence="5">SOSP1-1</strain>
    </source>
</reference>
<accession>A0A8J3I3L2</accession>
<feature type="domain" description="HTH luxR-type" evidence="4">
    <location>
        <begin position="496"/>
        <end position="561"/>
    </location>
</feature>
<keyword evidence="1" id="KW-0805">Transcription regulation</keyword>
<keyword evidence="6" id="KW-1185">Reference proteome</keyword>
<dbReference type="CDD" id="cd06170">
    <property type="entry name" value="LuxR_C_like"/>
    <property type="match status" value="1"/>
</dbReference>
<dbReference type="SUPFAM" id="SSF48452">
    <property type="entry name" value="TPR-like"/>
    <property type="match status" value="1"/>
</dbReference>
<dbReference type="GO" id="GO:0003677">
    <property type="term" value="F:DNA binding"/>
    <property type="evidence" value="ECO:0007669"/>
    <property type="project" value="UniProtKB-KW"/>
</dbReference>
<evidence type="ECO:0000313" key="6">
    <source>
        <dbReference type="Proteomes" id="UP000612362"/>
    </source>
</evidence>
<evidence type="ECO:0000259" key="4">
    <source>
        <dbReference type="PROSITE" id="PS50043"/>
    </source>
</evidence>
<dbReference type="InterPro" id="IPR036388">
    <property type="entry name" value="WH-like_DNA-bd_sf"/>
</dbReference>
<dbReference type="Proteomes" id="UP000612362">
    <property type="component" value="Unassembled WGS sequence"/>
</dbReference>
<protein>
    <recommendedName>
        <fullName evidence="4">HTH luxR-type domain-containing protein</fullName>
    </recommendedName>
</protein>
<dbReference type="InterPro" id="IPR041617">
    <property type="entry name" value="TPR_MalT"/>
</dbReference>
<dbReference type="SMART" id="SM00421">
    <property type="entry name" value="HTH_LUXR"/>
    <property type="match status" value="1"/>
</dbReference>
<dbReference type="InterPro" id="IPR011990">
    <property type="entry name" value="TPR-like_helical_dom_sf"/>
</dbReference>
<dbReference type="RefSeq" id="WP_220196291.1">
    <property type="nucleotide sequence ID" value="NZ_BNJF01000002.1"/>
</dbReference>
<dbReference type="InterPro" id="IPR000792">
    <property type="entry name" value="Tscrpt_reg_LuxR_C"/>
</dbReference>
<dbReference type="InterPro" id="IPR019734">
    <property type="entry name" value="TPR_rpt"/>
</dbReference>
<dbReference type="Pfam" id="PF17874">
    <property type="entry name" value="TPR_MalT"/>
    <property type="match status" value="1"/>
</dbReference>
<dbReference type="SMART" id="SM00028">
    <property type="entry name" value="TPR"/>
    <property type="match status" value="4"/>
</dbReference>
<organism evidence="5 6">
    <name type="scientific">Ktedonospora formicarum</name>
    <dbReference type="NCBI Taxonomy" id="2778364"/>
    <lineage>
        <taxon>Bacteria</taxon>
        <taxon>Bacillati</taxon>
        <taxon>Chloroflexota</taxon>
        <taxon>Ktedonobacteria</taxon>
        <taxon>Ktedonobacterales</taxon>
        <taxon>Ktedonobacteraceae</taxon>
        <taxon>Ktedonospora</taxon>
    </lineage>
</organism>
<dbReference type="PROSITE" id="PS50043">
    <property type="entry name" value="HTH_LUXR_2"/>
    <property type="match status" value="1"/>
</dbReference>
<dbReference type="Gene3D" id="1.10.10.10">
    <property type="entry name" value="Winged helix-like DNA-binding domain superfamily/Winged helix DNA-binding domain"/>
    <property type="match status" value="1"/>
</dbReference>
<keyword evidence="2" id="KW-0238">DNA-binding</keyword>
<dbReference type="GO" id="GO:0006355">
    <property type="term" value="P:regulation of DNA-templated transcription"/>
    <property type="evidence" value="ECO:0007669"/>
    <property type="project" value="InterPro"/>
</dbReference>
<sequence length="562" mass="64204">MQKEARRCLGEARFSLCLQRAQSWFEHNGMLEEAIVLALQRRAYTDVLTLLERLLEPFNTFREYIYAIKRWLQLVPGDLLATSPRLCFVYASALTFSSNSDQLEASTFIHVMRLLQYAEDQWQAQQQITSLAEVYALRAMIFIRQGKISQAAPDAHKALDILSPQQSIWRVICQSTLALEARWLGHFQSAYQAMLSGISTFGDTQEQEGAIVLRLLLGELCIEQGLLSRAEELFQTVLREAREGSNDQARALAGMAQLAYEHNHLTKAEQQAKQALAISTSINDRLLQVQATLLLARIAAAYDKRQEAIKMLQALLIHLDPTQFLQQYREVSLWLTNCAFSAGDTASVQRWLSSLTDETPPSISRFQQEREVLMRARLLLHNGAAQDVVTLLKPWQEEAVSNERLRSILEIDLLLSLAYFQRKQPQEARKQFSEVIQLAYSEHYLRLFLDEGEIVASLFSAQLNTTREKSLQTYIRSILQAFDSRQVHPNIPSSDLATLLASLSPQERQILRLLANGMERQEIAEHLVISLNTVKTHLQRLYQKLHVTNRFEAVEIARQLDL</sequence>
<dbReference type="SUPFAM" id="SSF46894">
    <property type="entry name" value="C-terminal effector domain of the bipartite response regulators"/>
    <property type="match status" value="1"/>
</dbReference>
<comment type="caution">
    <text evidence="5">The sequence shown here is derived from an EMBL/GenBank/DDBJ whole genome shotgun (WGS) entry which is preliminary data.</text>
</comment>
<evidence type="ECO:0000256" key="2">
    <source>
        <dbReference type="ARBA" id="ARBA00023125"/>
    </source>
</evidence>
<keyword evidence="3" id="KW-0804">Transcription</keyword>
<dbReference type="PRINTS" id="PR00038">
    <property type="entry name" value="HTHLUXR"/>
</dbReference>
<dbReference type="EMBL" id="BNJF01000002">
    <property type="protein sequence ID" value="GHO46951.1"/>
    <property type="molecule type" value="Genomic_DNA"/>
</dbReference>
<gene>
    <name evidence="5" type="ORF">KSX_51140</name>
</gene>
<evidence type="ECO:0000256" key="1">
    <source>
        <dbReference type="ARBA" id="ARBA00023015"/>
    </source>
</evidence>
<dbReference type="Gene3D" id="1.25.40.10">
    <property type="entry name" value="Tetratricopeptide repeat domain"/>
    <property type="match status" value="1"/>
</dbReference>